<dbReference type="NCBIfam" id="NF047783">
    <property type="entry name" value="VWA_dom_MadC"/>
    <property type="match status" value="1"/>
</dbReference>
<evidence type="ECO:0008006" key="4">
    <source>
        <dbReference type="Google" id="ProtNLM"/>
    </source>
</evidence>
<reference evidence="2 3" key="1">
    <citation type="submission" date="2013-01" db="EMBL/GenBank/DDBJ databases">
        <title>Whole genome shotgun sequence of Gordonia soli NBRC 108243.</title>
        <authorList>
            <person name="Isaki-Nakamura S."/>
            <person name="Hosoyama A."/>
            <person name="Tsuchikane K."/>
            <person name="Ando Y."/>
            <person name="Baba S."/>
            <person name="Ohji S."/>
            <person name="Hamada M."/>
            <person name="Tamura T."/>
            <person name="Yamazoe A."/>
            <person name="Yamazaki S."/>
            <person name="Fujita N."/>
        </authorList>
    </citation>
    <scope>NUCLEOTIDE SEQUENCE [LARGE SCALE GENOMIC DNA]</scope>
    <source>
        <strain evidence="2 3">NBRC 108243</strain>
    </source>
</reference>
<evidence type="ECO:0000313" key="2">
    <source>
        <dbReference type="EMBL" id="GAC70675.1"/>
    </source>
</evidence>
<accession>M0QPQ8</accession>
<evidence type="ECO:0000256" key="1">
    <source>
        <dbReference type="SAM" id="MobiDB-lite"/>
    </source>
</evidence>
<organism evidence="2 3">
    <name type="scientific">Gordonia soli NBRC 108243</name>
    <dbReference type="NCBI Taxonomy" id="1223545"/>
    <lineage>
        <taxon>Bacteria</taxon>
        <taxon>Bacillati</taxon>
        <taxon>Actinomycetota</taxon>
        <taxon>Actinomycetes</taxon>
        <taxon>Mycobacteriales</taxon>
        <taxon>Gordoniaceae</taxon>
        <taxon>Gordonia</taxon>
    </lineage>
</organism>
<dbReference type="PANTHER" id="PTHR39338">
    <property type="entry name" value="BLL5662 PROTEIN-RELATED"/>
    <property type="match status" value="1"/>
</dbReference>
<dbReference type="STRING" id="1223545.GS4_39_00050"/>
<evidence type="ECO:0000313" key="3">
    <source>
        <dbReference type="Proteomes" id="UP000011666"/>
    </source>
</evidence>
<protein>
    <recommendedName>
        <fullName evidence="4">VWFA domain-containing protein</fullName>
    </recommendedName>
</protein>
<feature type="region of interest" description="Disordered" evidence="1">
    <location>
        <begin position="140"/>
        <end position="178"/>
    </location>
</feature>
<comment type="caution">
    <text evidence="2">The sequence shown here is derived from an EMBL/GenBank/DDBJ whole genome shotgun (WGS) entry which is preliminary data.</text>
</comment>
<sequence length="520" mass="55574">MTAVLVGTRPDATGRDEVLDLVAVAFGRLLRGVGVGASPAEVIELRRTVAIVGAGDLDVLRIAWRSVAAKYAFERSLFDRAFDGFFGIVDWTSDVDGDLPRPRGVAAELPDDVVWDDDFEGAGRMIGADEHTDEIGDLMVDDPDARERSGESAHREENDFSVSSGSEELGVDTDGSSVSGGVTYTVDLDHADADVVGEMVGSTARVEGTSIGVVDAAGILRAIDAMDGRGAYGPDGAEGLDERRRAELETALAAFVEALAERLNADGSAAEAVADGSGSDAGPVSSDQADIDRACHRLVQRMRGAPRRSVRRTDKGSLDIRATMRAAAATDGVPVALWRRRPRPGPVRLLVVVDVSLSVRPVTGFILRLAQTLHRFGDRCEVIAFVDRPVRVTETLRAAQADRALASVLADDAIDLAATSDYGRLLDGLLTEFGDLLTRRTSVLVVGDGRSNGFDPRVDLVAELARRTHRLAWVTPEPSRYWSQTGCALADYEEHCDGVVSARDGAEMIHRCDELGAALR</sequence>
<keyword evidence="3" id="KW-1185">Reference proteome</keyword>
<dbReference type="EMBL" id="BANX01000039">
    <property type="protein sequence ID" value="GAC70675.1"/>
    <property type="molecule type" value="Genomic_DNA"/>
</dbReference>
<dbReference type="PANTHER" id="PTHR39338:SF5">
    <property type="entry name" value="BLR6139 PROTEIN"/>
    <property type="match status" value="1"/>
</dbReference>
<feature type="compositionally biased region" description="Basic and acidic residues" evidence="1">
    <location>
        <begin position="143"/>
        <end position="158"/>
    </location>
</feature>
<name>M0QPQ8_9ACTN</name>
<dbReference type="AlphaFoldDB" id="M0QPQ8"/>
<proteinExistence type="predicted"/>
<dbReference type="SUPFAM" id="SSF53300">
    <property type="entry name" value="vWA-like"/>
    <property type="match status" value="1"/>
</dbReference>
<dbReference type="Pfam" id="PF05762">
    <property type="entry name" value="VWA_CoxE"/>
    <property type="match status" value="1"/>
</dbReference>
<dbReference type="Proteomes" id="UP000011666">
    <property type="component" value="Unassembled WGS sequence"/>
</dbReference>
<gene>
    <name evidence="2" type="ORF">GS4_39_00050</name>
</gene>
<dbReference type="InterPro" id="IPR008912">
    <property type="entry name" value="Uncharacterised_CoxE"/>
</dbReference>
<dbReference type="eggNOG" id="COG3552">
    <property type="taxonomic scope" value="Bacteria"/>
</dbReference>
<dbReference type="InterPro" id="IPR036465">
    <property type="entry name" value="vWFA_dom_sf"/>
</dbReference>